<feature type="region of interest" description="Disordered" evidence="1">
    <location>
        <begin position="297"/>
        <end position="318"/>
    </location>
</feature>
<gene>
    <name evidence="4" type="ORF">AVDCRST_MAG59-4734</name>
</gene>
<sequence length="318" mass="33840">MRRRFVALPTALVLLAMLGQAVVARQTAPSSPGRIVSTEAVNVRDCPRPDCAVRFSARPGETLIVTGPSVDGWLPVERNGVAGYAWSLFVTTGATPVLRQGAPGCDRVALIVNLGVNYETQMEPLEWLADRDIPATIFAMGQWAEENPDELRRMAELGFPIGSHGDQRNELTTLGDAAVTADIRAAEAAIAAVLGEKPAPYFTPFSAAADERVRALIAAAGYLNVGWDVAADDWDFGVTPDDVFMNVVPNVVDGSIVEFHLDAPSSGESTAVAIPWIVERLEAKGFEFVTIEEMARPCPSAPRTAPSATTVPTATPTG</sequence>
<accession>A0A6J4VK76</accession>
<dbReference type="Gene3D" id="3.20.20.370">
    <property type="entry name" value="Glycoside hydrolase/deacetylase"/>
    <property type="match status" value="1"/>
</dbReference>
<dbReference type="InterPro" id="IPR002509">
    <property type="entry name" value="NODB_dom"/>
</dbReference>
<protein>
    <recommendedName>
        <fullName evidence="3">NodB homology domain-containing protein</fullName>
    </recommendedName>
</protein>
<dbReference type="PANTHER" id="PTHR10587">
    <property type="entry name" value="GLYCOSYL TRANSFERASE-RELATED"/>
    <property type="match status" value="1"/>
</dbReference>
<evidence type="ECO:0000256" key="2">
    <source>
        <dbReference type="SAM" id="SignalP"/>
    </source>
</evidence>
<reference evidence="4" key="1">
    <citation type="submission" date="2020-02" db="EMBL/GenBank/DDBJ databases">
        <authorList>
            <person name="Meier V. D."/>
        </authorList>
    </citation>
    <scope>NUCLEOTIDE SEQUENCE</scope>
    <source>
        <strain evidence="4">AVDCRST_MAG59</strain>
    </source>
</reference>
<dbReference type="SUPFAM" id="SSF88713">
    <property type="entry name" value="Glycoside hydrolase/deacetylase"/>
    <property type="match status" value="1"/>
</dbReference>
<dbReference type="GO" id="GO:0005975">
    <property type="term" value="P:carbohydrate metabolic process"/>
    <property type="evidence" value="ECO:0007669"/>
    <property type="project" value="InterPro"/>
</dbReference>
<proteinExistence type="predicted"/>
<dbReference type="InterPro" id="IPR050248">
    <property type="entry name" value="Polysacc_deacetylase_ArnD"/>
</dbReference>
<evidence type="ECO:0000313" key="4">
    <source>
        <dbReference type="EMBL" id="CAA9581152.1"/>
    </source>
</evidence>
<name>A0A6J4VK76_9BACT</name>
<dbReference type="PROSITE" id="PS51677">
    <property type="entry name" value="NODB"/>
    <property type="match status" value="1"/>
</dbReference>
<dbReference type="AlphaFoldDB" id="A0A6J4VK76"/>
<feature type="chain" id="PRO_5027033005" description="NodB homology domain-containing protein" evidence="2">
    <location>
        <begin position="22"/>
        <end position="318"/>
    </location>
</feature>
<evidence type="ECO:0000256" key="1">
    <source>
        <dbReference type="SAM" id="MobiDB-lite"/>
    </source>
</evidence>
<dbReference type="Pfam" id="PF01522">
    <property type="entry name" value="Polysacc_deac_1"/>
    <property type="match status" value="1"/>
</dbReference>
<dbReference type="InterPro" id="IPR011330">
    <property type="entry name" value="Glyco_hydro/deAcase_b/a-brl"/>
</dbReference>
<feature type="domain" description="NodB homology" evidence="3">
    <location>
        <begin position="106"/>
        <end position="289"/>
    </location>
</feature>
<organism evidence="4">
    <name type="scientific">uncultured Thermomicrobiales bacterium</name>
    <dbReference type="NCBI Taxonomy" id="1645740"/>
    <lineage>
        <taxon>Bacteria</taxon>
        <taxon>Pseudomonadati</taxon>
        <taxon>Thermomicrobiota</taxon>
        <taxon>Thermomicrobia</taxon>
        <taxon>Thermomicrobiales</taxon>
        <taxon>environmental samples</taxon>
    </lineage>
</organism>
<keyword evidence="2" id="KW-0732">Signal</keyword>
<evidence type="ECO:0000259" key="3">
    <source>
        <dbReference type="PROSITE" id="PS51677"/>
    </source>
</evidence>
<dbReference type="GO" id="GO:0016810">
    <property type="term" value="F:hydrolase activity, acting on carbon-nitrogen (but not peptide) bonds"/>
    <property type="evidence" value="ECO:0007669"/>
    <property type="project" value="InterPro"/>
</dbReference>
<feature type="signal peptide" evidence="2">
    <location>
        <begin position="1"/>
        <end position="21"/>
    </location>
</feature>
<dbReference type="EMBL" id="CADCWF010000345">
    <property type="protein sequence ID" value="CAA9581152.1"/>
    <property type="molecule type" value="Genomic_DNA"/>
</dbReference>